<dbReference type="KEGG" id="aor:AO090701000770"/>
<dbReference type="Gene3D" id="2.60.120.260">
    <property type="entry name" value="Galactose-binding domain-like"/>
    <property type="match status" value="2"/>
</dbReference>
<dbReference type="InterPro" id="IPR037110">
    <property type="entry name" value="Betagal_dom2_sf"/>
</dbReference>
<dbReference type="SUPFAM" id="SSF49785">
    <property type="entry name" value="Galactose-binding domain-like"/>
    <property type="match status" value="2"/>
</dbReference>
<dbReference type="EMBL" id="BA000053">
    <property type="protein sequence ID" value="BAE62432.1"/>
    <property type="molecule type" value="Genomic_DNA"/>
</dbReference>
<dbReference type="InterPro" id="IPR018954">
    <property type="entry name" value="Betagal_dom2"/>
</dbReference>
<dbReference type="PRINTS" id="PR00742">
    <property type="entry name" value="GLHYDRLASE35"/>
</dbReference>
<evidence type="ECO:0000313" key="12">
    <source>
        <dbReference type="EMBL" id="BAE62432.1"/>
    </source>
</evidence>
<dbReference type="InterPro" id="IPR025972">
    <property type="entry name" value="BetaGal_dom3"/>
</dbReference>
<evidence type="ECO:0000256" key="3">
    <source>
        <dbReference type="ARBA" id="ARBA00009809"/>
    </source>
</evidence>
<evidence type="ECO:0000256" key="10">
    <source>
        <dbReference type="RuleBase" id="RU003679"/>
    </source>
</evidence>
<organism evidence="12 13">
    <name type="scientific">Aspergillus oryzae (strain ATCC 42149 / RIB 40)</name>
    <name type="common">Yellow koji mold</name>
    <dbReference type="NCBI Taxonomy" id="510516"/>
    <lineage>
        <taxon>Eukaryota</taxon>
        <taxon>Fungi</taxon>
        <taxon>Dikarya</taxon>
        <taxon>Ascomycota</taxon>
        <taxon>Pezizomycotina</taxon>
        <taxon>Eurotiomycetes</taxon>
        <taxon>Eurotiomycetidae</taxon>
        <taxon>Eurotiales</taxon>
        <taxon>Aspergillaceae</taxon>
        <taxon>Aspergillus</taxon>
        <taxon>Aspergillus subgen. Circumdati</taxon>
    </lineage>
</organism>
<evidence type="ECO:0000256" key="1">
    <source>
        <dbReference type="ARBA" id="ARBA00001412"/>
    </source>
</evidence>
<feature type="domain" description="Beta-galactosidase" evidence="11">
    <location>
        <begin position="405"/>
        <end position="570"/>
    </location>
</feature>
<dbReference type="GO" id="GO:0004565">
    <property type="term" value="F:beta-galactosidase activity"/>
    <property type="evidence" value="ECO:0007669"/>
    <property type="project" value="UniProtKB-EC"/>
</dbReference>
<dbReference type="InterPro" id="IPR036833">
    <property type="entry name" value="BetaGal_dom3_sf"/>
</dbReference>
<comment type="catalytic activity">
    <reaction evidence="1 9">
        <text>Hydrolysis of terminal non-reducing beta-D-galactose residues in beta-D-galactosides.</text>
        <dbReference type="EC" id="3.2.1.23"/>
    </reaction>
</comment>
<dbReference type="EMBL" id="AP007164">
    <property type="protein sequence ID" value="BAE62432.1"/>
    <property type="molecule type" value="Genomic_DNA"/>
</dbReference>
<dbReference type="Pfam" id="PF10435">
    <property type="entry name" value="BetaGal_dom2"/>
    <property type="match status" value="1"/>
</dbReference>
<comment type="function">
    <text evidence="2">Cleaves beta-linked terminal galactosyl residues from gangliosides, glycoproteins, and glycosaminoglycans.</text>
</comment>
<dbReference type="FunFam" id="3.20.20.80:FF:000040">
    <property type="entry name" value="Beta-galactosidase A"/>
    <property type="match status" value="1"/>
</dbReference>
<dbReference type="Pfam" id="PF13363">
    <property type="entry name" value="BetaGal_dom3"/>
    <property type="match status" value="1"/>
</dbReference>
<gene>
    <name evidence="12" type="ORF">AO090701000770</name>
</gene>
<dbReference type="RefSeq" id="XP_023092277.1">
    <property type="nucleotide sequence ID" value="XM_023237161.1"/>
</dbReference>
<dbReference type="EC" id="3.2.1.23" evidence="4 9"/>
<evidence type="ECO:0000259" key="11">
    <source>
        <dbReference type="SMART" id="SM01029"/>
    </source>
</evidence>
<dbReference type="SUPFAM" id="SSF51011">
    <property type="entry name" value="Glycosyl hydrolase domain"/>
    <property type="match status" value="1"/>
</dbReference>
<evidence type="ECO:0000256" key="6">
    <source>
        <dbReference type="ARBA" id="ARBA00022801"/>
    </source>
</evidence>
<dbReference type="SMART" id="SM01029">
    <property type="entry name" value="BetaGal_dom2"/>
    <property type="match status" value="1"/>
</dbReference>
<sequence length="909" mass="100788">MASLMKVYKLWVDIIAQNPANRHELTSQQRHVFSAEDPEKPLQDIVTWDEYSILVRGERILFFSGEFHPFRLPSPGLWLDVFQKIRALGYSGVSFYLMWGLLEGEPGHVRTEGVFALDGFFNAASQAGIYLLARPGPYINAEVSGGGFPSWVQRIEGSVRTTDPTFLNATKNYISTIGEIISKVQITNGGPVILFQLENEYSICEGAPSHEELNFCLEKDYMAAIEQQFRDAEIVVPFVNNDAVALGDWAPGTGQGAIDIYGFDNYPFGWGNGYASPENWTQITDPLTQYNFSQHQSMSPGTPFSIIEFQGGAPDPWGGTGADVCAEMVSNIFARVFYKINYDFRITIFNLYMMLGGTNWGNLGYSSGYTSYDVGAAIIEDRQITREKYSEIKLEAQFLQVSPAYITSKPHSPCSGCYTNASALMTTRLQGESTNFYIIRHSNYIVTQSTSYEWRANTSQGSITVPQPGGSSTLHGRDSKFHVTDCDLGGINLIYPTAETFTWRRHGSKSVLVLYGGEDEIHEFAVDSNLGNATTIEGSNVRLGKRGATFVVQWDHLDVYLLWRNEAYQYWVMDLPAPEPLDLHASPSRTNSSVIVKAGYLLRNASISENTLHLTGDVNATSTVELISAPPGCCSDVLYDGNRLQNISNTNGRVSGVVPYIDPKLAIPEMESLEWRYLDSLPEGEEKSLYLSTQGGYAYGHSVWLDSTYLGSWQGNPAIQNYNQTLQFPQSLQGDEHYVLTILIDNLGLDLNFELNTNTMKSPRGLLDYDLSGHNSWKITGNLGGEQYREHSRGPLNKGSTFVERQGYHLSGALNSTKAEWQTRTPQEGLSAAGVGLFATTFSLDYPQGYDIPTSVYVTIPTTHQSIVNNTGPQTEYPIPEGILNHHGGNHLAHHLLGSGRKWGKAGRD</sequence>
<dbReference type="PROSITE" id="PS01182">
    <property type="entry name" value="GLYCOSYL_HYDROL_F35"/>
    <property type="match status" value="1"/>
</dbReference>
<dbReference type="ChEMBL" id="CHEMBL3308986"/>
<evidence type="ECO:0000256" key="5">
    <source>
        <dbReference type="ARBA" id="ARBA00022729"/>
    </source>
</evidence>
<dbReference type="InterPro" id="IPR017853">
    <property type="entry name" value="GH"/>
</dbReference>
<dbReference type="InterPro" id="IPR025300">
    <property type="entry name" value="BetaGal_jelly_roll_dom"/>
</dbReference>
<dbReference type="InterPro" id="IPR008979">
    <property type="entry name" value="Galactose-bd-like_sf"/>
</dbReference>
<dbReference type="SUPFAM" id="SSF117100">
    <property type="entry name" value="Beta-galactosidase LacA, domain 3"/>
    <property type="match status" value="1"/>
</dbReference>
<dbReference type="VEuPathDB" id="FungiDB:AO090701000770"/>
<dbReference type="OMA" id="HGENYLA"/>
<reference evidence="12 13" key="1">
    <citation type="journal article" date="2005" name="Nature">
        <title>Genome sequencing and analysis of Aspergillus oryzae.</title>
        <authorList>
            <person name="Machida M."/>
            <person name="Asai K."/>
            <person name="Sano M."/>
            <person name="Tanaka T."/>
            <person name="Kumagai T."/>
            <person name="Terai G."/>
            <person name="Kusumoto K."/>
            <person name="Arima T."/>
            <person name="Akita O."/>
            <person name="Kashiwagi Y."/>
            <person name="Abe K."/>
            <person name="Gomi K."/>
            <person name="Horiuchi H."/>
            <person name="Kitamoto K."/>
            <person name="Kobayashi T."/>
            <person name="Takeuchi M."/>
            <person name="Denning D.W."/>
            <person name="Galagan J.E."/>
            <person name="Nierman W.C."/>
            <person name="Yu J."/>
            <person name="Archer D.B."/>
            <person name="Bennett J.W."/>
            <person name="Bhatnagar D."/>
            <person name="Cleveland T.E."/>
            <person name="Fedorova N.D."/>
            <person name="Gotoh O."/>
            <person name="Horikawa H."/>
            <person name="Hosoyama A."/>
            <person name="Ichinomiya M."/>
            <person name="Igarashi R."/>
            <person name="Iwashita K."/>
            <person name="Juvvadi P.R."/>
            <person name="Kato M."/>
            <person name="Kato Y."/>
            <person name="Kin T."/>
            <person name="Kokubun A."/>
            <person name="Maeda H."/>
            <person name="Maeyama N."/>
            <person name="Maruyama J."/>
            <person name="Nagasaki H."/>
            <person name="Nakajima T."/>
            <person name="Oda K."/>
            <person name="Okada K."/>
            <person name="Paulsen I."/>
            <person name="Sakamoto K."/>
            <person name="Sawano T."/>
            <person name="Takahashi M."/>
            <person name="Takase K."/>
            <person name="Terabayashi Y."/>
            <person name="Wortman J."/>
            <person name="Yamada O."/>
            <person name="Yamagata Y."/>
            <person name="Anazawa H."/>
            <person name="Hata Y."/>
            <person name="Koide Y."/>
            <person name="Komori T."/>
            <person name="Koyama Y."/>
            <person name="Minetoki T."/>
            <person name="Suharnan S."/>
            <person name="Tanaka A."/>
            <person name="Isono K."/>
            <person name="Kuhara S."/>
            <person name="Ogasawara N."/>
            <person name="Kikuchi H."/>
        </authorList>
    </citation>
    <scope>NUCLEOTIDE SEQUENCE [LARGE SCALE GENOMIC DNA]</scope>
    <source>
        <strain evidence="13">ATCC 42149 / RIB 40</strain>
    </source>
</reference>
<dbReference type="Pfam" id="PF01301">
    <property type="entry name" value="Glyco_hydro_35"/>
    <property type="match status" value="1"/>
</dbReference>
<dbReference type="Gene3D" id="2.102.20.10">
    <property type="entry name" value="Beta-galactosidase, domain 2"/>
    <property type="match status" value="1"/>
</dbReference>
<comment type="similarity">
    <text evidence="3 10">Belongs to the glycosyl hydrolase 35 family.</text>
</comment>
<dbReference type="InterPro" id="IPR019801">
    <property type="entry name" value="Glyco_hydro_35_CS"/>
</dbReference>
<dbReference type="Gene3D" id="3.20.20.80">
    <property type="entry name" value="Glycosidases"/>
    <property type="match status" value="1"/>
</dbReference>
<keyword evidence="6 9" id="KW-0378">Hydrolase</keyword>
<dbReference type="HOGENOM" id="CLU_005732_2_0_1"/>
<keyword evidence="8 9" id="KW-0326">Glycosidase</keyword>
<dbReference type="SUPFAM" id="SSF51445">
    <property type="entry name" value="(Trans)glycosidases"/>
    <property type="match status" value="1"/>
</dbReference>
<dbReference type="Proteomes" id="UP000006564">
    <property type="component" value="Chromosome 5"/>
</dbReference>
<dbReference type="AlphaFoldDB" id="Q2U7N3"/>
<evidence type="ECO:0000256" key="2">
    <source>
        <dbReference type="ARBA" id="ARBA00002691"/>
    </source>
</evidence>
<evidence type="ECO:0000313" key="13">
    <source>
        <dbReference type="Proteomes" id="UP000006564"/>
    </source>
</evidence>
<dbReference type="PANTHER" id="PTHR23421">
    <property type="entry name" value="BETA-GALACTOSIDASE RELATED"/>
    <property type="match status" value="1"/>
</dbReference>
<dbReference type="BindingDB" id="Q2U7N3"/>
<proteinExistence type="inferred from homology"/>
<dbReference type="InterPro" id="IPR001944">
    <property type="entry name" value="Glycoside_Hdrlase_35"/>
</dbReference>
<accession>Q2U7N3</accession>
<keyword evidence="5" id="KW-0732">Signal</keyword>
<keyword evidence="13" id="KW-1185">Reference proteome</keyword>
<dbReference type="Pfam" id="PF13364">
    <property type="entry name" value="BetaGal_ABD2"/>
    <property type="match status" value="2"/>
</dbReference>
<evidence type="ECO:0000256" key="9">
    <source>
        <dbReference type="RuleBase" id="RU000675"/>
    </source>
</evidence>
<evidence type="ECO:0000256" key="4">
    <source>
        <dbReference type="ARBA" id="ARBA00012756"/>
    </source>
</evidence>
<evidence type="ECO:0000256" key="8">
    <source>
        <dbReference type="ARBA" id="ARBA00023295"/>
    </source>
</evidence>
<dbReference type="GeneID" id="5995622"/>
<dbReference type="CAZy" id="GH35">
    <property type="family name" value="Glycoside Hydrolase Family 35"/>
</dbReference>
<dbReference type="Gene3D" id="2.60.390.10">
    <property type="entry name" value="Beta-galactosidase, domain 3"/>
    <property type="match status" value="1"/>
</dbReference>
<name>Q2U7N3_ASPOR</name>
<keyword evidence="7" id="KW-0325">Glycoprotein</keyword>
<evidence type="ECO:0000256" key="7">
    <source>
        <dbReference type="ARBA" id="ARBA00023180"/>
    </source>
</evidence>
<protein>
    <recommendedName>
        <fullName evidence="4 9">Beta-galactosidase</fullName>
        <ecNumber evidence="4 9">3.2.1.23</ecNumber>
    </recommendedName>
</protein>
<dbReference type="InterPro" id="IPR031330">
    <property type="entry name" value="Gly_Hdrlase_35_cat"/>
</dbReference>
<dbReference type="GO" id="GO:0005975">
    <property type="term" value="P:carbohydrate metabolic process"/>
    <property type="evidence" value="ECO:0007669"/>
    <property type="project" value="InterPro"/>
</dbReference>